<evidence type="ECO:0000313" key="1">
    <source>
        <dbReference type="EMBL" id="KAF0311933.1"/>
    </source>
</evidence>
<dbReference type="Proteomes" id="UP000440578">
    <property type="component" value="Unassembled WGS sequence"/>
</dbReference>
<comment type="caution">
    <text evidence="1">The sequence shown here is derived from an EMBL/GenBank/DDBJ whole genome shotgun (WGS) entry which is preliminary data.</text>
</comment>
<evidence type="ECO:0000313" key="2">
    <source>
        <dbReference type="Proteomes" id="UP000440578"/>
    </source>
</evidence>
<dbReference type="OrthoDB" id="6380083at2759"/>
<protein>
    <submittedName>
        <fullName evidence="1">Uncharacterized protein</fullName>
    </submittedName>
</protein>
<dbReference type="EMBL" id="VIIS01000205">
    <property type="protein sequence ID" value="KAF0311933.1"/>
    <property type="molecule type" value="Genomic_DNA"/>
</dbReference>
<reference evidence="1 2" key="1">
    <citation type="submission" date="2019-07" db="EMBL/GenBank/DDBJ databases">
        <title>Draft genome assembly of a fouling barnacle, Amphibalanus amphitrite (Darwin, 1854): The first reference genome for Thecostraca.</title>
        <authorList>
            <person name="Kim W."/>
        </authorList>
    </citation>
    <scope>NUCLEOTIDE SEQUENCE [LARGE SCALE GENOMIC DNA]</scope>
    <source>
        <strain evidence="1">SNU_AA5</strain>
        <tissue evidence="1">Soma without cirri and trophi</tissue>
    </source>
</reference>
<sequence>MGRSLSSEALVATDVDKKPEVMLYYETKGGVDTIDQMIGTYTCWMATHRRPVAVFLLMLDEAALTVEQLDTVYMMRHSIPLNRNTVLDWHN</sequence>
<keyword evidence="2" id="KW-1185">Reference proteome</keyword>
<dbReference type="AlphaFoldDB" id="A0A6A4X142"/>
<gene>
    <name evidence="1" type="ORF">FJT64_017285</name>
</gene>
<name>A0A6A4X142_AMPAM</name>
<organism evidence="1 2">
    <name type="scientific">Amphibalanus amphitrite</name>
    <name type="common">Striped barnacle</name>
    <name type="synonym">Balanus amphitrite</name>
    <dbReference type="NCBI Taxonomy" id="1232801"/>
    <lineage>
        <taxon>Eukaryota</taxon>
        <taxon>Metazoa</taxon>
        <taxon>Ecdysozoa</taxon>
        <taxon>Arthropoda</taxon>
        <taxon>Crustacea</taxon>
        <taxon>Multicrustacea</taxon>
        <taxon>Cirripedia</taxon>
        <taxon>Thoracica</taxon>
        <taxon>Thoracicalcarea</taxon>
        <taxon>Balanomorpha</taxon>
        <taxon>Balanoidea</taxon>
        <taxon>Balanidae</taxon>
        <taxon>Amphibalaninae</taxon>
        <taxon>Amphibalanus</taxon>
    </lineage>
</organism>
<proteinExistence type="predicted"/>
<accession>A0A6A4X142</accession>